<name>A0A1E7F2W8_9STRA</name>
<evidence type="ECO:0000256" key="2">
    <source>
        <dbReference type="SAM" id="Phobius"/>
    </source>
</evidence>
<dbReference type="PANTHER" id="PTHR13018">
    <property type="entry name" value="PROBABLE MEMBRANE PROTEIN DUF221-RELATED"/>
    <property type="match status" value="1"/>
</dbReference>
<gene>
    <name evidence="3" type="ORF">FRACYDRAFT_243738</name>
</gene>
<accession>A0A1E7F2W8</accession>
<feature type="transmembrane region" description="Helical" evidence="2">
    <location>
        <begin position="697"/>
        <end position="725"/>
    </location>
</feature>
<feature type="compositionally biased region" description="Basic and acidic residues" evidence="1">
    <location>
        <begin position="1"/>
        <end position="14"/>
    </location>
</feature>
<feature type="region of interest" description="Disordered" evidence="1">
    <location>
        <begin position="1"/>
        <end position="31"/>
    </location>
</feature>
<evidence type="ECO:0000256" key="1">
    <source>
        <dbReference type="SAM" id="MobiDB-lite"/>
    </source>
</evidence>
<dbReference type="GO" id="GO:0005886">
    <property type="term" value="C:plasma membrane"/>
    <property type="evidence" value="ECO:0007669"/>
    <property type="project" value="TreeGrafter"/>
</dbReference>
<keyword evidence="4" id="KW-1185">Reference proteome</keyword>
<feature type="transmembrane region" description="Helical" evidence="2">
    <location>
        <begin position="196"/>
        <end position="216"/>
    </location>
</feature>
<feature type="compositionally biased region" description="Acidic residues" evidence="1">
    <location>
        <begin position="15"/>
        <end position="31"/>
    </location>
</feature>
<feature type="transmembrane region" description="Helical" evidence="2">
    <location>
        <begin position="525"/>
        <end position="547"/>
    </location>
</feature>
<proteinExistence type="predicted"/>
<feature type="transmembrane region" description="Helical" evidence="2">
    <location>
        <begin position="750"/>
        <end position="768"/>
    </location>
</feature>
<dbReference type="OrthoDB" id="197892at2759"/>
<evidence type="ECO:0000313" key="3">
    <source>
        <dbReference type="EMBL" id="OEU12487.1"/>
    </source>
</evidence>
<feature type="transmembrane region" description="Helical" evidence="2">
    <location>
        <begin position="867"/>
        <end position="888"/>
    </location>
</feature>
<protein>
    <recommendedName>
        <fullName evidence="5">CSC1/OSCA1-like cytosolic domain-containing protein</fullName>
    </recommendedName>
</protein>
<dbReference type="EMBL" id="KV784364">
    <property type="protein sequence ID" value="OEU12487.1"/>
    <property type="molecule type" value="Genomic_DNA"/>
</dbReference>
<dbReference type="InParanoid" id="A0A1E7F2W8"/>
<dbReference type="KEGG" id="fcy:FRACYDRAFT_243738"/>
<dbReference type="InterPro" id="IPR045122">
    <property type="entry name" value="Csc1-like"/>
</dbReference>
<dbReference type="PANTHER" id="PTHR13018:SF135">
    <property type="entry name" value="CSC1_OSCA1-LIKE 7TM REGION DOMAIN-CONTAINING PROTEIN"/>
    <property type="match status" value="1"/>
</dbReference>
<keyword evidence="2" id="KW-0812">Transmembrane</keyword>
<feature type="transmembrane region" description="Helical" evidence="2">
    <location>
        <begin position="289"/>
        <end position="314"/>
    </location>
</feature>
<dbReference type="Proteomes" id="UP000095751">
    <property type="component" value="Unassembled WGS sequence"/>
</dbReference>
<reference evidence="3 4" key="1">
    <citation type="submission" date="2016-09" db="EMBL/GenBank/DDBJ databases">
        <title>Extensive genetic diversity and differential bi-allelic expression allows diatom success in the polar Southern Ocean.</title>
        <authorList>
            <consortium name="DOE Joint Genome Institute"/>
            <person name="Mock T."/>
            <person name="Otillar R.P."/>
            <person name="Strauss J."/>
            <person name="Dupont C."/>
            <person name="Frickenhaus S."/>
            <person name="Maumus F."/>
            <person name="Mcmullan M."/>
            <person name="Sanges R."/>
            <person name="Schmutz J."/>
            <person name="Toseland A."/>
            <person name="Valas R."/>
            <person name="Veluchamy A."/>
            <person name="Ward B.J."/>
            <person name="Allen A."/>
            <person name="Barry K."/>
            <person name="Falciatore A."/>
            <person name="Ferrante M."/>
            <person name="Fortunato A.E."/>
            <person name="Gloeckner G."/>
            <person name="Gruber A."/>
            <person name="Hipkin R."/>
            <person name="Janech M."/>
            <person name="Kroth P."/>
            <person name="Leese F."/>
            <person name="Lindquist E."/>
            <person name="Lyon B.R."/>
            <person name="Martin J."/>
            <person name="Mayer C."/>
            <person name="Parker M."/>
            <person name="Quesneville H."/>
            <person name="Raymond J."/>
            <person name="Uhlig C."/>
            <person name="Valentin K.U."/>
            <person name="Worden A.Z."/>
            <person name="Armbrust E.V."/>
            <person name="Bowler C."/>
            <person name="Green B."/>
            <person name="Moulton V."/>
            <person name="Van Oosterhout C."/>
            <person name="Grigoriev I."/>
        </authorList>
    </citation>
    <scope>NUCLEOTIDE SEQUENCE [LARGE SCALE GENOMIC DNA]</scope>
    <source>
        <strain evidence="3 4">CCMP1102</strain>
    </source>
</reference>
<evidence type="ECO:0008006" key="5">
    <source>
        <dbReference type="Google" id="ProtNLM"/>
    </source>
</evidence>
<organism evidence="3 4">
    <name type="scientific">Fragilariopsis cylindrus CCMP1102</name>
    <dbReference type="NCBI Taxonomy" id="635003"/>
    <lineage>
        <taxon>Eukaryota</taxon>
        <taxon>Sar</taxon>
        <taxon>Stramenopiles</taxon>
        <taxon>Ochrophyta</taxon>
        <taxon>Bacillariophyta</taxon>
        <taxon>Bacillariophyceae</taxon>
        <taxon>Bacillariophycidae</taxon>
        <taxon>Bacillariales</taxon>
        <taxon>Bacillariaceae</taxon>
        <taxon>Fragilariopsis</taxon>
    </lineage>
</organism>
<keyword evidence="2" id="KW-0472">Membrane</keyword>
<keyword evidence="2" id="KW-1133">Transmembrane helix</keyword>
<feature type="transmembrane region" description="Helical" evidence="2">
    <location>
        <begin position="599"/>
        <end position="618"/>
    </location>
</feature>
<evidence type="ECO:0000313" key="4">
    <source>
        <dbReference type="Proteomes" id="UP000095751"/>
    </source>
</evidence>
<dbReference type="AlphaFoldDB" id="A0A1E7F2W8"/>
<sequence length="999" mass="113617">MGDRNSSDNAVDRDCYDDDDNHDDKIDDDGGDDDNGKVVLDFLDDATNEMTLGRRIALCLMNQSKTYDFATVADESIEIEDAPDVAVKKDTAGTSEDNVFMDGSSFDKETTHYDDKKPDLRRGWAYFEHAALYRYRDESIVGNHGKKKKKTKKNYELAVAGEHTVPTKLYSPFWTPHKQLGNFGLGIGLYFSTLRAMIVTTLLCGLLSLYNIIYFASDEYDSAPKVKSLFLWGSAICSSTTWVPCPTCQCLTITKGYTKFGYFPPDRCAYGNDNEELIFVVRNDCDGTAWQLAATNFGVVVFMLIAIMFIGWHLRREEKEFSKNHLTAQNYSIQITDPPHDAKDPEEWQRYFNEKCDGVQVTVCTCAVHNDLLVQTLVERRERIRYIQAIQPDISLDLIDLARISAEIWRERGFLQRLVSKISPGIPEHFSRLALLNMKVEGLSQLEYPVTNVFVTFETEKDQQHVLEMLMVGTKRAKKNNPTVLSDPKYLFRGEHVLAICEPMAPSDIRWTALNAGRAQRVKELLITTFITLFLIFLTAFLVYFAFSNGKDKKYNNTTKVFGSAVIISICNQSFPLFAKLLTNSVESHPSESSKQGSLYYKIALFRWMNSTVVFLMITPFTQTLTDDTSGDGLIPKMKALFITNMVISTTLALTDLGGHFRRHIMAPRKKTQDAMNICFQGSTYELAERYSDMTMILFMALFYCSIFPAAFFLCAINLTLKYVVDKFNLLRTWKIAPHIGSKVSKFSRLYFFPMAVVIMAILCSYFWSSFPFDDICSTEVVDENYIGEFELTPFDKETGSYYLDANETKLIVTSAANDPLYSFCNQDFMAPSTLGGFSFPFAGTTQNKIIDPDSYMTPEQLISTTYFGWSAFAILILGIVKIVWTFFHHWKRNMYGRYEAPLRDFQGIPYSALEKKSGYVPKANSDVFAYPLIACKVRGLNAALFDFTDSRRSHKFYDLTLDVEKLLSRSAMSSKEEDDLLVPGFSVVKYWSASSEEK</sequence>
<dbReference type="GO" id="GO:0005227">
    <property type="term" value="F:calcium-activated cation channel activity"/>
    <property type="evidence" value="ECO:0007669"/>
    <property type="project" value="InterPro"/>
</dbReference>